<dbReference type="Proteomes" id="UP000504634">
    <property type="component" value="Unplaced"/>
</dbReference>
<dbReference type="AlphaFoldDB" id="A0A6J2UFK6"/>
<sequence length="114" mass="11676">MQKMILFLCLALASCVSAKPALLPALPPAAPFAAFPGAGAPFAAYTAPGPFAPAPLAISSSQRLDYFNQFNAAFAPPPARLVATPAGLAAVPTFPAPARLIQPARLIAPAPFFF</sequence>
<dbReference type="RefSeq" id="XP_030385887.1">
    <property type="nucleotide sequence ID" value="XM_030530027.1"/>
</dbReference>
<organism evidence="2 3">
    <name type="scientific">Drosophila lebanonensis</name>
    <name type="common">Fruit fly</name>
    <name type="synonym">Scaptodrosophila lebanonensis</name>
    <dbReference type="NCBI Taxonomy" id="7225"/>
    <lineage>
        <taxon>Eukaryota</taxon>
        <taxon>Metazoa</taxon>
        <taxon>Ecdysozoa</taxon>
        <taxon>Arthropoda</taxon>
        <taxon>Hexapoda</taxon>
        <taxon>Insecta</taxon>
        <taxon>Pterygota</taxon>
        <taxon>Neoptera</taxon>
        <taxon>Endopterygota</taxon>
        <taxon>Diptera</taxon>
        <taxon>Brachycera</taxon>
        <taxon>Muscomorpha</taxon>
        <taxon>Ephydroidea</taxon>
        <taxon>Drosophilidae</taxon>
        <taxon>Scaptodrosophila</taxon>
    </lineage>
</organism>
<reference evidence="3" key="1">
    <citation type="submission" date="2025-08" db="UniProtKB">
        <authorList>
            <consortium name="RefSeq"/>
        </authorList>
    </citation>
    <scope>IDENTIFICATION</scope>
    <source>
        <strain evidence="3">11010-0011.00</strain>
        <tissue evidence="3">Whole body</tissue>
    </source>
</reference>
<protein>
    <submittedName>
        <fullName evidence="3">Uncharacterized protein LOC115632778</fullName>
    </submittedName>
</protein>
<name>A0A6J2UFK6_DROLE</name>
<evidence type="ECO:0000313" key="3">
    <source>
        <dbReference type="RefSeq" id="XP_030385887.1"/>
    </source>
</evidence>
<evidence type="ECO:0000256" key="1">
    <source>
        <dbReference type="SAM" id="SignalP"/>
    </source>
</evidence>
<keyword evidence="1" id="KW-0732">Signal</keyword>
<feature type="chain" id="PRO_5026822612" evidence="1">
    <location>
        <begin position="19"/>
        <end position="114"/>
    </location>
</feature>
<accession>A0A6J2UFK6</accession>
<feature type="signal peptide" evidence="1">
    <location>
        <begin position="1"/>
        <end position="18"/>
    </location>
</feature>
<gene>
    <name evidence="3" type="primary">LOC115632778</name>
</gene>
<evidence type="ECO:0000313" key="2">
    <source>
        <dbReference type="Proteomes" id="UP000504634"/>
    </source>
</evidence>
<keyword evidence="2" id="KW-1185">Reference proteome</keyword>
<dbReference type="PROSITE" id="PS51257">
    <property type="entry name" value="PROKAR_LIPOPROTEIN"/>
    <property type="match status" value="1"/>
</dbReference>
<dbReference type="GeneID" id="115632778"/>
<proteinExistence type="predicted"/>